<dbReference type="Proteomes" id="UP000016930">
    <property type="component" value="Unassembled WGS sequence"/>
</dbReference>
<gene>
    <name evidence="1" type="ORF">CERSUDRAFT_71607</name>
</gene>
<reference evidence="1 2" key="1">
    <citation type="journal article" date="2012" name="Proc. Natl. Acad. Sci. U.S.A.">
        <title>Comparative genomics of Ceriporiopsis subvermispora and Phanerochaete chrysosporium provide insight into selective ligninolysis.</title>
        <authorList>
            <person name="Fernandez-Fueyo E."/>
            <person name="Ruiz-Duenas F.J."/>
            <person name="Ferreira P."/>
            <person name="Floudas D."/>
            <person name="Hibbett D.S."/>
            <person name="Canessa P."/>
            <person name="Larrondo L.F."/>
            <person name="James T.Y."/>
            <person name="Seelenfreund D."/>
            <person name="Lobos S."/>
            <person name="Polanco R."/>
            <person name="Tello M."/>
            <person name="Honda Y."/>
            <person name="Watanabe T."/>
            <person name="Watanabe T."/>
            <person name="Ryu J.S."/>
            <person name="Kubicek C.P."/>
            <person name="Schmoll M."/>
            <person name="Gaskell J."/>
            <person name="Hammel K.E."/>
            <person name="St John F.J."/>
            <person name="Vanden Wymelenberg A."/>
            <person name="Sabat G."/>
            <person name="Splinter BonDurant S."/>
            <person name="Syed K."/>
            <person name="Yadav J.S."/>
            <person name="Doddapaneni H."/>
            <person name="Subramanian V."/>
            <person name="Lavin J.L."/>
            <person name="Oguiza J.A."/>
            <person name="Perez G."/>
            <person name="Pisabarro A.G."/>
            <person name="Ramirez L."/>
            <person name="Santoyo F."/>
            <person name="Master E."/>
            <person name="Coutinho P.M."/>
            <person name="Henrissat B."/>
            <person name="Lombard V."/>
            <person name="Magnuson J.K."/>
            <person name="Kuees U."/>
            <person name="Hori C."/>
            <person name="Igarashi K."/>
            <person name="Samejima M."/>
            <person name="Held B.W."/>
            <person name="Barry K.W."/>
            <person name="LaButti K.M."/>
            <person name="Lapidus A."/>
            <person name="Lindquist E.A."/>
            <person name="Lucas S.M."/>
            <person name="Riley R."/>
            <person name="Salamov A.A."/>
            <person name="Hoffmeister D."/>
            <person name="Schwenk D."/>
            <person name="Hadar Y."/>
            <person name="Yarden O."/>
            <person name="de Vries R.P."/>
            <person name="Wiebenga A."/>
            <person name="Stenlid J."/>
            <person name="Eastwood D."/>
            <person name="Grigoriev I.V."/>
            <person name="Berka R.M."/>
            <person name="Blanchette R.A."/>
            <person name="Kersten P."/>
            <person name="Martinez A.T."/>
            <person name="Vicuna R."/>
            <person name="Cullen D."/>
        </authorList>
    </citation>
    <scope>NUCLEOTIDE SEQUENCE [LARGE SCALE GENOMIC DNA]</scope>
    <source>
        <strain evidence="1 2">B</strain>
    </source>
</reference>
<organism evidence="1 2">
    <name type="scientific">Ceriporiopsis subvermispora (strain B)</name>
    <name type="common">White-rot fungus</name>
    <name type="synonym">Gelatoporia subvermispora</name>
    <dbReference type="NCBI Taxonomy" id="914234"/>
    <lineage>
        <taxon>Eukaryota</taxon>
        <taxon>Fungi</taxon>
        <taxon>Dikarya</taxon>
        <taxon>Basidiomycota</taxon>
        <taxon>Agaricomycotina</taxon>
        <taxon>Agaricomycetes</taxon>
        <taxon>Polyporales</taxon>
        <taxon>Gelatoporiaceae</taxon>
        <taxon>Gelatoporia</taxon>
    </lineage>
</organism>
<dbReference type="EMBL" id="KB445793">
    <property type="protein sequence ID" value="EMD39738.1"/>
    <property type="molecule type" value="Genomic_DNA"/>
</dbReference>
<evidence type="ECO:0000313" key="1">
    <source>
        <dbReference type="EMBL" id="EMD39738.1"/>
    </source>
</evidence>
<proteinExistence type="predicted"/>
<protein>
    <submittedName>
        <fullName evidence="1">Uncharacterized protein</fullName>
    </submittedName>
</protein>
<dbReference type="AlphaFoldDB" id="M2QRM1"/>
<sequence>MAPGEHSAYPAKGKKWLDQYVKQARDLVKKPMGATETHEQHPVKELNRAKQTNLASVTWTPELRWDVVRLAGFLLRIKETQYHDINRNSEVGEACLVRCWMTIGHLTDLKKGPLLLTQECVSSATKLADTAEFLKQIDALQLFTGMCAYTE</sequence>
<name>M2QRM1_CERS8</name>
<dbReference type="HOGENOM" id="CLU_1731242_0_0_1"/>
<keyword evidence="2" id="KW-1185">Reference proteome</keyword>
<accession>M2QRM1</accession>
<evidence type="ECO:0000313" key="2">
    <source>
        <dbReference type="Proteomes" id="UP000016930"/>
    </source>
</evidence>